<name>E0XPR9_9BACT</name>
<keyword evidence="2" id="KW-0560">Oxidoreductase</keyword>
<dbReference type="InterPro" id="IPR041117">
    <property type="entry name" value="SoxA_A3"/>
</dbReference>
<evidence type="ECO:0000313" key="6">
    <source>
        <dbReference type="EMBL" id="ADI16410.1"/>
    </source>
</evidence>
<dbReference type="Gene3D" id="3.10.20.440">
    <property type="entry name" value="2Fe-2S iron-sulphur cluster binding domain, sarcosine oxidase, alpha subunit, N-terminal domain"/>
    <property type="match status" value="1"/>
</dbReference>
<dbReference type="InterPro" id="IPR029043">
    <property type="entry name" value="GcvT/YgfZ_C"/>
</dbReference>
<dbReference type="GO" id="GO:0008115">
    <property type="term" value="F:sarcosine oxidase activity"/>
    <property type="evidence" value="ECO:0007669"/>
    <property type="project" value="InterPro"/>
</dbReference>
<protein>
    <submittedName>
        <fullName evidence="6">Uncharacterized nad(Fad)-dependent dehydrogenases</fullName>
    </submittedName>
</protein>
<evidence type="ECO:0000256" key="1">
    <source>
        <dbReference type="ARBA" id="ARBA00008609"/>
    </source>
</evidence>
<proteinExistence type="inferred from homology"/>
<organism evidence="6">
    <name type="scientific">uncultured bacterium HF770_09N20</name>
    <dbReference type="NCBI Taxonomy" id="710816"/>
    <lineage>
        <taxon>Bacteria</taxon>
        <taxon>environmental samples</taxon>
    </lineage>
</organism>
<dbReference type="PANTHER" id="PTHR43757:SF2">
    <property type="entry name" value="AMINOMETHYLTRANSFERASE, MITOCHONDRIAL"/>
    <property type="match status" value="1"/>
</dbReference>
<feature type="domain" description="FAD/NAD(P)-binding" evidence="4">
    <location>
        <begin position="177"/>
        <end position="465"/>
    </location>
</feature>
<dbReference type="Pfam" id="PF13510">
    <property type="entry name" value="Fer2_4"/>
    <property type="match status" value="1"/>
</dbReference>
<evidence type="ECO:0000256" key="2">
    <source>
        <dbReference type="ARBA" id="ARBA00023002"/>
    </source>
</evidence>
<dbReference type="InterPro" id="IPR036188">
    <property type="entry name" value="FAD/NAD-bd_sf"/>
</dbReference>
<dbReference type="InterPro" id="IPR028896">
    <property type="entry name" value="GcvT/YgfZ/DmdA"/>
</dbReference>
<dbReference type="SUPFAM" id="SSF103025">
    <property type="entry name" value="Folate-binding domain"/>
    <property type="match status" value="1"/>
</dbReference>
<dbReference type="Pfam" id="PF01571">
    <property type="entry name" value="GCV_T"/>
    <property type="match status" value="1"/>
</dbReference>
<dbReference type="InterPro" id="IPR006277">
    <property type="entry name" value="Sarcosine_oxidase_asu"/>
</dbReference>
<dbReference type="InterPro" id="IPR027266">
    <property type="entry name" value="TrmE/GcvT-like"/>
</dbReference>
<feature type="domain" description="GCVT N-terminal" evidence="3">
    <location>
        <begin position="609"/>
        <end position="876"/>
    </location>
</feature>
<dbReference type="Pfam" id="PF17806">
    <property type="entry name" value="SO_alpha_A3"/>
    <property type="match status" value="1"/>
</dbReference>
<evidence type="ECO:0000259" key="4">
    <source>
        <dbReference type="Pfam" id="PF07992"/>
    </source>
</evidence>
<evidence type="ECO:0000259" key="3">
    <source>
        <dbReference type="Pfam" id="PF01571"/>
    </source>
</evidence>
<dbReference type="PRINTS" id="PR00368">
    <property type="entry name" value="FADPNR"/>
</dbReference>
<dbReference type="PRINTS" id="PR00411">
    <property type="entry name" value="PNDRDTASEI"/>
</dbReference>
<feature type="domain" description="SoxA A3" evidence="5">
    <location>
        <begin position="512"/>
        <end position="593"/>
    </location>
</feature>
<comment type="similarity">
    <text evidence="1">Belongs to the GcvT family.</text>
</comment>
<dbReference type="Gene3D" id="3.50.50.60">
    <property type="entry name" value="FAD/NAD(P)-binding domain"/>
    <property type="match status" value="2"/>
</dbReference>
<accession>E0XPR9</accession>
<evidence type="ECO:0000259" key="5">
    <source>
        <dbReference type="Pfam" id="PF17806"/>
    </source>
</evidence>
<dbReference type="InterPro" id="IPR006222">
    <property type="entry name" value="GCVT_N"/>
</dbReference>
<dbReference type="AlphaFoldDB" id="E0XPR9"/>
<dbReference type="GO" id="GO:0046653">
    <property type="term" value="P:tetrahydrofolate metabolic process"/>
    <property type="evidence" value="ECO:0007669"/>
    <property type="project" value="InterPro"/>
</dbReference>
<dbReference type="PANTHER" id="PTHR43757">
    <property type="entry name" value="AMINOMETHYLTRANSFERASE"/>
    <property type="match status" value="1"/>
</dbReference>
<dbReference type="InterPro" id="IPR023753">
    <property type="entry name" value="FAD/NAD-binding_dom"/>
</dbReference>
<dbReference type="Gene3D" id="3.30.1360.120">
    <property type="entry name" value="Probable tRNA modification gtpase trme, domain 1"/>
    <property type="match status" value="1"/>
</dbReference>
<reference evidence="6" key="1">
    <citation type="journal article" date="2011" name="Environ. Microbiol.">
        <title>Time-series analyses of Monterey Bay coastal microbial picoplankton using a 'genome proxy' microarray.</title>
        <authorList>
            <person name="Rich V.I."/>
            <person name="Pham V.D."/>
            <person name="Eppley J."/>
            <person name="Shi Y."/>
            <person name="DeLong E.F."/>
        </authorList>
    </citation>
    <scope>NUCLEOTIDE SEQUENCE</scope>
</reference>
<dbReference type="InterPro" id="IPR042204">
    <property type="entry name" value="2Fe-2S-bd_N"/>
</dbReference>
<dbReference type="SUPFAM" id="SSF101790">
    <property type="entry name" value="Aminomethyltransferase beta-barrel domain"/>
    <property type="match status" value="1"/>
</dbReference>
<dbReference type="EMBL" id="GU474837">
    <property type="protein sequence ID" value="ADI16410.1"/>
    <property type="molecule type" value="Genomic_DNA"/>
</dbReference>
<dbReference type="Pfam" id="PF07992">
    <property type="entry name" value="Pyr_redox_2"/>
    <property type="match status" value="1"/>
</dbReference>
<dbReference type="SUPFAM" id="SSF51905">
    <property type="entry name" value="FAD/NAD(P)-binding domain"/>
    <property type="match status" value="1"/>
</dbReference>
<sequence>MSARRLEAGGRIDRTRTLRFLWDDRELTGYTGDTLASALMANGERVLGRSFKYHRPRGIMSAGVEESGALVTVGVGDRRDPNVRATTQELYDGLASQGQNAWPSVRFDLGSVNNLLSRFFVAGFYYKTFMGLPPFEWGSGTGMWMRYEKLIRRAAGMGEASRKPDPDHYEHAHAYCDVLVVGSGPAGLAAAKTAAEAGLDVLLVEQDSLLGGSSLSTSAADEDLTPSIQTLEARGVRIMTRTTAFGLYDSSVAGLLERVTDHLSDPPSYLPRQRLWTLRARYIVLAAGAIERHIAFGNNDYPGVMTATAGQIYLNRFGVLPGEQIIVATNNDSAYEMTAELAGAGAAVTLLDARSSVPETLSAALEGQGVELRTGVAPLKAQGKQGVRALTLAEADGSGWRESSTENCDLVLVSGGWSPVVNLLSHRGVKPKWNSENACFLPGDTTEPVTVAGSAAGIWRTGDCVTSGEAAGLRAARVLDRVAAEPSIPEPGGWLAPIRPLYEVRASSRKLKSFVDMQHDVSTDDIRLAHREGYVSVEHLKRYTTLGMANDGGKMGNVIGLALMAEALGKDIPEVGTTTFRPPYTPISTGALSGRSVGVHFRPLRRTSLHDWNLEHGARMMEVGLYQRPWYYAQGDETLADAYVREAATTRTTVGLCDVTSLGKIAVQGPGATEFLNRVYTNPFAKLPIGKARYGIMLRDDGLVMDDGTTWRLSETDYFMTTTTAHAAKVMVWLEELLQTRWPDLKVHVTSVSEQWTGIAVAGPKSREVLEANVTHPSEVSNEVFPFMGVIETILKGDIPCRIARISFSGELAYEVYVPADFGPPAMDRLWASVKAMEGCLYGLEALGAMRIEKGHVTGAELDGRVTLEDAGLGRMGSPKKVFIGDALRRRPELLRDDRPQLVGIFPKDRSLTFNAGSILCAANRVSGHGDGWITAVTHSPELGHWIGIGFIAGGQSAWEGRRVISADPVREANVEVEIVSPHMVDPEGERLHG</sequence>
<dbReference type="NCBIfam" id="TIGR01372">
    <property type="entry name" value="soxA"/>
    <property type="match status" value="1"/>
</dbReference>